<organism evidence="2 3">
    <name type="scientific">Paraflavitalea soli</name>
    <dbReference type="NCBI Taxonomy" id="2315862"/>
    <lineage>
        <taxon>Bacteria</taxon>
        <taxon>Pseudomonadati</taxon>
        <taxon>Bacteroidota</taxon>
        <taxon>Chitinophagia</taxon>
        <taxon>Chitinophagales</taxon>
        <taxon>Chitinophagaceae</taxon>
        <taxon>Paraflavitalea</taxon>
    </lineage>
</organism>
<dbReference type="Proteomes" id="UP000263900">
    <property type="component" value="Chromosome"/>
</dbReference>
<name>A0A3B7MPA3_9BACT</name>
<dbReference type="InterPro" id="IPR043730">
    <property type="entry name" value="DUF5673"/>
</dbReference>
<protein>
    <recommendedName>
        <fullName evidence="1">DUF5673 domain-containing protein</fullName>
    </recommendedName>
</protein>
<feature type="domain" description="DUF5673" evidence="1">
    <location>
        <begin position="13"/>
        <end position="78"/>
    </location>
</feature>
<dbReference type="Pfam" id="PF18923">
    <property type="entry name" value="DUF5673"/>
    <property type="match status" value="1"/>
</dbReference>
<dbReference type="OrthoDB" id="9935352at2"/>
<keyword evidence="3" id="KW-1185">Reference proteome</keyword>
<dbReference type="KEGG" id="pseg:D3H65_19255"/>
<gene>
    <name evidence="2" type="ORF">D3H65_19255</name>
</gene>
<dbReference type="EMBL" id="CP032157">
    <property type="protein sequence ID" value="AXY75988.1"/>
    <property type="molecule type" value="Genomic_DNA"/>
</dbReference>
<dbReference type="AlphaFoldDB" id="A0A3B7MPA3"/>
<dbReference type="RefSeq" id="WP_119051867.1">
    <property type="nucleotide sequence ID" value="NZ_CP032157.1"/>
</dbReference>
<proteinExistence type="predicted"/>
<accession>A0A3B7MPA3</accession>
<evidence type="ECO:0000313" key="2">
    <source>
        <dbReference type="EMBL" id="AXY75988.1"/>
    </source>
</evidence>
<reference evidence="2 3" key="1">
    <citation type="submission" date="2018-09" db="EMBL/GenBank/DDBJ databases">
        <title>Genome sequencing of strain 6GH32-13.</title>
        <authorList>
            <person name="Weon H.-Y."/>
            <person name="Heo J."/>
            <person name="Kwon S.-W."/>
        </authorList>
    </citation>
    <scope>NUCLEOTIDE SEQUENCE [LARGE SCALE GENOMIC DNA]</scope>
    <source>
        <strain evidence="2 3">5GH32-13</strain>
    </source>
</reference>
<evidence type="ECO:0000259" key="1">
    <source>
        <dbReference type="Pfam" id="PF18923"/>
    </source>
</evidence>
<sequence>MLIKKEPILTLTRSDITINLRRNPITFLWQQITKWEIINEEGHKILILHTAETEKKINLSSLDMKPDEIEELLMKYKKI</sequence>
<evidence type="ECO:0000313" key="3">
    <source>
        <dbReference type="Proteomes" id="UP000263900"/>
    </source>
</evidence>